<dbReference type="InterPro" id="IPR003658">
    <property type="entry name" value="Anti-sigma_ant"/>
</dbReference>
<dbReference type="Proteomes" id="UP001501147">
    <property type="component" value="Unassembled WGS sequence"/>
</dbReference>
<protein>
    <recommendedName>
        <fullName evidence="2">Anti-sigma factor antagonist</fullName>
    </recommendedName>
</protein>
<feature type="domain" description="STAS" evidence="3">
    <location>
        <begin position="23"/>
        <end position="122"/>
    </location>
</feature>
<name>A0ABP9BA32_9ACTN</name>
<dbReference type="SUPFAM" id="SSF52091">
    <property type="entry name" value="SpoIIaa-like"/>
    <property type="match status" value="1"/>
</dbReference>
<accession>A0ABP9BA32</accession>
<dbReference type="Gene3D" id="3.30.750.24">
    <property type="entry name" value="STAS domain"/>
    <property type="match status" value="1"/>
</dbReference>
<comment type="caution">
    <text evidence="4">The sequence shown here is derived from an EMBL/GenBank/DDBJ whole genome shotgun (WGS) entry which is preliminary data.</text>
</comment>
<gene>
    <name evidence="4" type="ORF">GCM10023329_48830</name>
</gene>
<sequence length="125" mass="12946">MDSAGAGASDGRFSVTGEWRGEVAVLALSGELDHDTAEPLREALAEAVAQRPARIVVDCGELGFCDSTGLNVLLHARLEAQEAGCTVEVAALRQPVARMFEITGAHGVFRVHADLDAALAGGHPA</sequence>
<dbReference type="InterPro" id="IPR036513">
    <property type="entry name" value="STAS_dom_sf"/>
</dbReference>
<dbReference type="CDD" id="cd07043">
    <property type="entry name" value="STAS_anti-anti-sigma_factors"/>
    <property type="match status" value="1"/>
</dbReference>
<reference evidence="5" key="1">
    <citation type="journal article" date="2019" name="Int. J. Syst. Evol. Microbiol.">
        <title>The Global Catalogue of Microorganisms (GCM) 10K type strain sequencing project: providing services to taxonomists for standard genome sequencing and annotation.</title>
        <authorList>
            <consortium name="The Broad Institute Genomics Platform"/>
            <consortium name="The Broad Institute Genome Sequencing Center for Infectious Disease"/>
            <person name="Wu L."/>
            <person name="Ma J."/>
        </authorList>
    </citation>
    <scope>NUCLEOTIDE SEQUENCE [LARGE SCALE GENOMIC DNA]</scope>
    <source>
        <strain evidence="5">JCM 18324</strain>
    </source>
</reference>
<evidence type="ECO:0000256" key="1">
    <source>
        <dbReference type="ARBA" id="ARBA00009013"/>
    </source>
</evidence>
<dbReference type="PROSITE" id="PS50801">
    <property type="entry name" value="STAS"/>
    <property type="match status" value="1"/>
</dbReference>
<dbReference type="PANTHER" id="PTHR33495:SF2">
    <property type="entry name" value="ANTI-SIGMA FACTOR ANTAGONIST TM_1081-RELATED"/>
    <property type="match status" value="1"/>
</dbReference>
<dbReference type="NCBIfam" id="TIGR00377">
    <property type="entry name" value="ant_ant_sig"/>
    <property type="match status" value="1"/>
</dbReference>
<dbReference type="RefSeq" id="WP_256523659.1">
    <property type="nucleotide sequence ID" value="NZ_BAABJV010000017.1"/>
</dbReference>
<organism evidence="4 5">
    <name type="scientific">Streptomyces sanyensis</name>
    <dbReference type="NCBI Taxonomy" id="568869"/>
    <lineage>
        <taxon>Bacteria</taxon>
        <taxon>Bacillati</taxon>
        <taxon>Actinomycetota</taxon>
        <taxon>Actinomycetes</taxon>
        <taxon>Kitasatosporales</taxon>
        <taxon>Streptomycetaceae</taxon>
        <taxon>Streptomyces</taxon>
    </lineage>
</organism>
<dbReference type="InterPro" id="IPR002645">
    <property type="entry name" value="STAS_dom"/>
</dbReference>
<evidence type="ECO:0000313" key="5">
    <source>
        <dbReference type="Proteomes" id="UP001501147"/>
    </source>
</evidence>
<dbReference type="PANTHER" id="PTHR33495">
    <property type="entry name" value="ANTI-SIGMA FACTOR ANTAGONIST TM_1081-RELATED-RELATED"/>
    <property type="match status" value="1"/>
</dbReference>
<evidence type="ECO:0000313" key="4">
    <source>
        <dbReference type="EMBL" id="GAA4791249.1"/>
    </source>
</evidence>
<evidence type="ECO:0000259" key="3">
    <source>
        <dbReference type="PROSITE" id="PS50801"/>
    </source>
</evidence>
<dbReference type="Pfam" id="PF13466">
    <property type="entry name" value="STAS_2"/>
    <property type="match status" value="1"/>
</dbReference>
<comment type="similarity">
    <text evidence="1 2">Belongs to the anti-sigma-factor antagonist family.</text>
</comment>
<proteinExistence type="inferred from homology"/>
<dbReference type="EMBL" id="BAABJV010000017">
    <property type="protein sequence ID" value="GAA4791249.1"/>
    <property type="molecule type" value="Genomic_DNA"/>
</dbReference>
<keyword evidence="5" id="KW-1185">Reference proteome</keyword>
<evidence type="ECO:0000256" key="2">
    <source>
        <dbReference type="RuleBase" id="RU003749"/>
    </source>
</evidence>
<dbReference type="InterPro" id="IPR058548">
    <property type="entry name" value="MlaB-like_STAS"/>
</dbReference>